<evidence type="ECO:0000256" key="1">
    <source>
        <dbReference type="SAM" id="MobiDB-lite"/>
    </source>
</evidence>
<accession>A0A8S5MFH7</accession>
<reference evidence="2" key="1">
    <citation type="journal article" date="2021" name="Proc. Natl. Acad. Sci. U.S.A.">
        <title>A Catalog of Tens of Thousands of Viruses from Human Metagenomes Reveals Hidden Associations with Chronic Diseases.</title>
        <authorList>
            <person name="Tisza M.J."/>
            <person name="Buck C.B."/>
        </authorList>
    </citation>
    <scope>NUCLEOTIDE SEQUENCE</scope>
    <source>
        <strain evidence="2">Ct9P15</strain>
    </source>
</reference>
<dbReference type="EMBL" id="BK014892">
    <property type="protein sequence ID" value="DAD80952.1"/>
    <property type="molecule type" value="Genomic_DNA"/>
</dbReference>
<protein>
    <submittedName>
        <fullName evidence="2">InsA C-terminal domain</fullName>
    </submittedName>
</protein>
<proteinExistence type="predicted"/>
<feature type="region of interest" description="Disordered" evidence="1">
    <location>
        <begin position="28"/>
        <end position="48"/>
    </location>
</feature>
<sequence>MNPSELALFSRPWLQLSLFQLPIMPERSPSEACNAPRSSPRPKPKPATCARTHTVVTMIATVADNGAVIGEDHWNAKYLDSDIEHAIELRQEGYTFREISLMLDMPIRTIRSYVDGSRRCQSVAGWKKIKRSV</sequence>
<evidence type="ECO:0000313" key="2">
    <source>
        <dbReference type="EMBL" id="DAD80952.1"/>
    </source>
</evidence>
<organism evidence="2">
    <name type="scientific">Podoviridae sp. ct9P15</name>
    <dbReference type="NCBI Taxonomy" id="2826543"/>
    <lineage>
        <taxon>Viruses</taxon>
        <taxon>Duplodnaviria</taxon>
        <taxon>Heunggongvirae</taxon>
        <taxon>Uroviricota</taxon>
        <taxon>Caudoviricetes</taxon>
    </lineage>
</organism>
<name>A0A8S5MFH7_9CAUD</name>